<proteinExistence type="predicted"/>
<gene>
    <name evidence="2" type="ORF">AVEN_129321_1</name>
</gene>
<evidence type="ECO:0000313" key="2">
    <source>
        <dbReference type="EMBL" id="GBN95513.1"/>
    </source>
</evidence>
<keyword evidence="3" id="KW-1185">Reference proteome</keyword>
<feature type="chain" id="PRO_5021368911" evidence="1">
    <location>
        <begin position="33"/>
        <end position="100"/>
    </location>
</feature>
<dbReference type="Proteomes" id="UP000499080">
    <property type="component" value="Unassembled WGS sequence"/>
</dbReference>
<dbReference type="EMBL" id="BGPR01026073">
    <property type="protein sequence ID" value="GBN95513.1"/>
    <property type="molecule type" value="Genomic_DNA"/>
</dbReference>
<protein>
    <submittedName>
        <fullName evidence="2">Uncharacterized protein</fullName>
    </submittedName>
</protein>
<evidence type="ECO:0000313" key="3">
    <source>
        <dbReference type="Proteomes" id="UP000499080"/>
    </source>
</evidence>
<keyword evidence="1" id="KW-0732">Signal</keyword>
<reference evidence="2 3" key="1">
    <citation type="journal article" date="2019" name="Sci. Rep.">
        <title>Orb-weaving spider Araneus ventricosus genome elucidates the spidroin gene catalogue.</title>
        <authorList>
            <person name="Kono N."/>
            <person name="Nakamura H."/>
            <person name="Ohtoshi R."/>
            <person name="Moran D.A.P."/>
            <person name="Shinohara A."/>
            <person name="Yoshida Y."/>
            <person name="Fujiwara M."/>
            <person name="Mori M."/>
            <person name="Tomita M."/>
            <person name="Arakawa K."/>
        </authorList>
    </citation>
    <scope>NUCLEOTIDE SEQUENCE [LARGE SCALE GENOMIC DNA]</scope>
</reference>
<accession>A0A4Y2T6U1</accession>
<sequence length="100" mass="11033">MGRQDVQCLCSGPTSSMVIWLLSILTIERGLTMVSCSTNSDFPDATAERDDSVYSDYMEVALERQMGRQDVQCLCSGPTSSMVIWLLSILTIERGLTMVS</sequence>
<comment type="caution">
    <text evidence="2">The sequence shown here is derived from an EMBL/GenBank/DDBJ whole genome shotgun (WGS) entry which is preliminary data.</text>
</comment>
<dbReference type="AlphaFoldDB" id="A0A4Y2T6U1"/>
<organism evidence="2 3">
    <name type="scientific">Araneus ventricosus</name>
    <name type="common">Orbweaver spider</name>
    <name type="synonym">Epeira ventricosa</name>
    <dbReference type="NCBI Taxonomy" id="182803"/>
    <lineage>
        <taxon>Eukaryota</taxon>
        <taxon>Metazoa</taxon>
        <taxon>Ecdysozoa</taxon>
        <taxon>Arthropoda</taxon>
        <taxon>Chelicerata</taxon>
        <taxon>Arachnida</taxon>
        <taxon>Araneae</taxon>
        <taxon>Araneomorphae</taxon>
        <taxon>Entelegynae</taxon>
        <taxon>Araneoidea</taxon>
        <taxon>Araneidae</taxon>
        <taxon>Araneus</taxon>
    </lineage>
</organism>
<evidence type="ECO:0000256" key="1">
    <source>
        <dbReference type="SAM" id="SignalP"/>
    </source>
</evidence>
<feature type="signal peptide" evidence="1">
    <location>
        <begin position="1"/>
        <end position="32"/>
    </location>
</feature>
<name>A0A4Y2T6U1_ARAVE</name>